<evidence type="ECO:0000313" key="2">
    <source>
        <dbReference type="EMBL" id="SDS35791.1"/>
    </source>
</evidence>
<protein>
    <recommendedName>
        <fullName evidence="4">DoxX protein</fullName>
    </recommendedName>
</protein>
<keyword evidence="3" id="KW-1185">Reference proteome</keyword>
<evidence type="ECO:0000313" key="3">
    <source>
        <dbReference type="Proteomes" id="UP000199103"/>
    </source>
</evidence>
<accession>A0A1H1RJ93</accession>
<dbReference type="RefSeq" id="WP_091522821.1">
    <property type="nucleotide sequence ID" value="NZ_LT629772.1"/>
</dbReference>
<organism evidence="2 3">
    <name type="scientific">Microlunatus soli</name>
    <dbReference type="NCBI Taxonomy" id="630515"/>
    <lineage>
        <taxon>Bacteria</taxon>
        <taxon>Bacillati</taxon>
        <taxon>Actinomycetota</taxon>
        <taxon>Actinomycetes</taxon>
        <taxon>Propionibacteriales</taxon>
        <taxon>Propionibacteriaceae</taxon>
        <taxon>Microlunatus</taxon>
    </lineage>
</organism>
<dbReference type="STRING" id="630515.SAMN04489812_1668"/>
<dbReference type="Proteomes" id="UP000199103">
    <property type="component" value="Chromosome I"/>
</dbReference>
<feature type="transmembrane region" description="Helical" evidence="1">
    <location>
        <begin position="134"/>
        <end position="154"/>
    </location>
</feature>
<evidence type="ECO:0000256" key="1">
    <source>
        <dbReference type="SAM" id="Phobius"/>
    </source>
</evidence>
<name>A0A1H1RJ93_9ACTN</name>
<reference evidence="2 3" key="1">
    <citation type="submission" date="2016-10" db="EMBL/GenBank/DDBJ databases">
        <authorList>
            <person name="de Groot N.N."/>
        </authorList>
    </citation>
    <scope>NUCLEOTIDE SEQUENCE [LARGE SCALE GENOMIC DNA]</scope>
    <source>
        <strain evidence="2 3">DSM 21800</strain>
    </source>
</reference>
<keyword evidence="1" id="KW-0472">Membrane</keyword>
<evidence type="ECO:0008006" key="4">
    <source>
        <dbReference type="Google" id="ProtNLM"/>
    </source>
</evidence>
<keyword evidence="1" id="KW-1133">Transmembrane helix</keyword>
<proteinExistence type="predicted"/>
<keyword evidence="1" id="KW-0812">Transmembrane</keyword>
<dbReference type="AlphaFoldDB" id="A0A1H1RJ93"/>
<gene>
    <name evidence="2" type="ORF">SAMN04489812_1668</name>
</gene>
<sequence length="160" mass="16603">MATTEQTAFDHSAPDPLPQPSTMIIRASDRWGARALQITIGLVMVGFGVLKFFPGVSPAEPLATRAVGMLSFGLVTGQAAMVATAVIECTVGLLLISARLQRVAVVCLAGCIAGWMSPLVLFPGDLFTANGPELGAQYLLKDIVFAAAALVVAGRSFRAG</sequence>
<dbReference type="EMBL" id="LT629772">
    <property type="protein sequence ID" value="SDS35791.1"/>
    <property type="molecule type" value="Genomic_DNA"/>
</dbReference>
<feature type="transmembrane region" description="Helical" evidence="1">
    <location>
        <begin position="70"/>
        <end position="96"/>
    </location>
</feature>
<feature type="transmembrane region" description="Helical" evidence="1">
    <location>
        <begin position="31"/>
        <end position="50"/>
    </location>
</feature>
<feature type="transmembrane region" description="Helical" evidence="1">
    <location>
        <begin position="103"/>
        <end position="122"/>
    </location>
</feature>
<dbReference type="OrthoDB" id="265224at2"/>